<keyword evidence="6 9" id="KW-0067">ATP-binding</keyword>
<organism evidence="10">
    <name type="scientific">Schlesneria paludicola</name>
    <dbReference type="NCBI Taxonomy" id="360056"/>
    <lineage>
        <taxon>Bacteria</taxon>
        <taxon>Pseudomonadati</taxon>
        <taxon>Planctomycetota</taxon>
        <taxon>Planctomycetia</taxon>
        <taxon>Planctomycetales</taxon>
        <taxon>Planctomycetaceae</taxon>
        <taxon>Schlesneria</taxon>
    </lineage>
</organism>
<accession>A0A7C2K1S8</accession>
<comment type="catalytic activity">
    <reaction evidence="9">
        <text>(7R,8S)-7,8-diammoniononanoate + CO2 + ATP = (4R,5S)-dethiobiotin + ADP + phosphate + 3 H(+)</text>
        <dbReference type="Rhea" id="RHEA:15805"/>
        <dbReference type="ChEBI" id="CHEBI:15378"/>
        <dbReference type="ChEBI" id="CHEBI:16526"/>
        <dbReference type="ChEBI" id="CHEBI:30616"/>
        <dbReference type="ChEBI" id="CHEBI:43474"/>
        <dbReference type="ChEBI" id="CHEBI:149469"/>
        <dbReference type="ChEBI" id="CHEBI:149473"/>
        <dbReference type="ChEBI" id="CHEBI:456216"/>
        <dbReference type="EC" id="6.3.3.3"/>
    </reaction>
</comment>
<name>A0A7C2K1S8_9PLAN</name>
<feature type="binding site" evidence="9">
    <location>
        <begin position="158"/>
        <end position="161"/>
    </location>
    <ligand>
        <name>ATP</name>
        <dbReference type="ChEBI" id="CHEBI:30616"/>
    </ligand>
</feature>
<comment type="caution">
    <text evidence="10">The sequence shown here is derived from an EMBL/GenBank/DDBJ whole genome shotgun (WGS) entry which is preliminary data.</text>
</comment>
<comment type="subunit">
    <text evidence="9">Homodimer.</text>
</comment>
<dbReference type="GO" id="GO:0000287">
    <property type="term" value="F:magnesium ion binding"/>
    <property type="evidence" value="ECO:0007669"/>
    <property type="project" value="UniProtKB-UniRule"/>
</dbReference>
<dbReference type="Gene3D" id="3.40.50.300">
    <property type="entry name" value="P-loop containing nucleotide triphosphate hydrolases"/>
    <property type="match status" value="1"/>
</dbReference>
<evidence type="ECO:0000256" key="3">
    <source>
        <dbReference type="ARBA" id="ARBA00022723"/>
    </source>
</evidence>
<dbReference type="PANTHER" id="PTHR43210">
    <property type="entry name" value="DETHIOBIOTIN SYNTHETASE"/>
    <property type="match status" value="1"/>
</dbReference>
<comment type="function">
    <text evidence="9">Catalyzes a mechanistically unusual reaction, the ATP-dependent insertion of CO2 between the N7 and N8 nitrogen atoms of 7,8-diaminopelargonic acid (DAPA, also called 7,8-diammoniononanoate) to form a ureido ring.</text>
</comment>
<protein>
    <recommendedName>
        <fullName evidence="9">ATP-dependent dethiobiotin synthetase BioD</fullName>
        <ecNumber evidence="9">6.3.3.3</ecNumber>
    </recommendedName>
    <alternativeName>
        <fullName evidence="9">DTB synthetase</fullName>
        <shortName evidence="9">DTBS</shortName>
    </alternativeName>
    <alternativeName>
        <fullName evidence="9">Dethiobiotin synthase</fullName>
    </alternativeName>
</protein>
<dbReference type="HAMAP" id="MF_00336">
    <property type="entry name" value="BioD"/>
    <property type="match status" value="1"/>
</dbReference>
<keyword evidence="1 9" id="KW-0963">Cytoplasm</keyword>
<feature type="binding site" evidence="9">
    <location>
        <position position="97"/>
    </location>
    <ligand>
        <name>Mg(2+)</name>
        <dbReference type="ChEBI" id="CHEBI:18420"/>
    </ligand>
</feature>
<evidence type="ECO:0000256" key="8">
    <source>
        <dbReference type="ARBA" id="ARBA00047386"/>
    </source>
</evidence>
<comment type="cofactor">
    <cofactor evidence="9">
        <name>Mg(2+)</name>
        <dbReference type="ChEBI" id="CHEBI:18420"/>
    </cofactor>
</comment>
<evidence type="ECO:0000256" key="1">
    <source>
        <dbReference type="ARBA" id="ARBA00022490"/>
    </source>
</evidence>
<dbReference type="InterPro" id="IPR027417">
    <property type="entry name" value="P-loop_NTPase"/>
</dbReference>
<gene>
    <name evidence="9 10" type="primary">bioD</name>
    <name evidence="10" type="ORF">ENQ76_11530</name>
</gene>
<keyword evidence="7 9" id="KW-0460">Magnesium</keyword>
<keyword evidence="5 9" id="KW-0093">Biotin biosynthesis</keyword>
<dbReference type="EMBL" id="DSOK01000320">
    <property type="protein sequence ID" value="HEN16083.1"/>
    <property type="molecule type" value="Genomic_DNA"/>
</dbReference>
<comment type="pathway">
    <text evidence="9">Cofactor biosynthesis; biotin biosynthesis; biotin from 7,8-diaminononanoate: step 1/2.</text>
</comment>
<dbReference type="UniPathway" id="UPA00078">
    <property type="reaction ID" value="UER00161"/>
</dbReference>
<evidence type="ECO:0000256" key="4">
    <source>
        <dbReference type="ARBA" id="ARBA00022741"/>
    </source>
</evidence>
<comment type="caution">
    <text evidence="9">Lacks conserved residue(s) required for the propagation of feature annotation.</text>
</comment>
<dbReference type="EC" id="6.3.3.3" evidence="9"/>
<dbReference type="PANTHER" id="PTHR43210:SF2">
    <property type="entry name" value="ATP-DEPENDENT DETHIOBIOTIN SYNTHETASE BIOD 2"/>
    <property type="match status" value="1"/>
</dbReference>
<comment type="catalytic activity">
    <reaction evidence="8">
        <text>(7R,8S)-8-amino-7-(carboxyamino)nonanoate + ATP = (4R,5S)-dethiobiotin + ADP + phosphate + H(+)</text>
        <dbReference type="Rhea" id="RHEA:63684"/>
        <dbReference type="ChEBI" id="CHEBI:15378"/>
        <dbReference type="ChEBI" id="CHEBI:30616"/>
        <dbReference type="ChEBI" id="CHEBI:43474"/>
        <dbReference type="ChEBI" id="CHEBI:149470"/>
        <dbReference type="ChEBI" id="CHEBI:149473"/>
        <dbReference type="ChEBI" id="CHEBI:456216"/>
    </reaction>
</comment>
<sequence>MAVWRLPSNPARPRSSFNWGWEPRLSSNGRTHDWGLWPMSAAFRGLFVTGTDTGVGKTHVAAMIVRELRSAGIRVGAFKPACSGSEQDQSGADVWDDIRRLQAALGMVASQDDICPQRFRAPLAPPVAARAESRIVDLQAIDAALTRWGNRADAVVIEGVGGWLCPLTEDATFADWAAGWGFPVLIVSRLGLGTINHSLLTIESVRSRGLTAAGVVLNAATPGLDLSTDTNPGEIESRSGVPVLGCVNYGRPAELLRGGEPVRMEWQTLMEPARRERHG</sequence>
<comment type="subcellular location">
    <subcellularLocation>
        <location evidence="9">Cytoplasm</location>
    </subcellularLocation>
</comment>
<evidence type="ECO:0000313" key="10">
    <source>
        <dbReference type="EMBL" id="HEN16083.1"/>
    </source>
</evidence>
<feature type="binding site" evidence="9">
    <location>
        <position position="83"/>
    </location>
    <ligand>
        <name>substrate</name>
    </ligand>
</feature>
<dbReference type="Pfam" id="PF13500">
    <property type="entry name" value="AAA_26"/>
    <property type="match status" value="1"/>
</dbReference>
<dbReference type="NCBIfam" id="TIGR00347">
    <property type="entry name" value="bioD"/>
    <property type="match status" value="1"/>
</dbReference>
<dbReference type="GO" id="GO:0004141">
    <property type="term" value="F:dethiobiotin synthase activity"/>
    <property type="evidence" value="ECO:0007669"/>
    <property type="project" value="UniProtKB-UniRule"/>
</dbReference>
<feature type="active site" evidence="9">
    <location>
        <position position="79"/>
    </location>
</feature>
<keyword evidence="3 9" id="KW-0479">Metal-binding</keyword>
<dbReference type="InterPro" id="IPR004472">
    <property type="entry name" value="DTB_synth_BioD"/>
</dbReference>
<dbReference type="AlphaFoldDB" id="A0A7C2K1S8"/>
<evidence type="ECO:0000256" key="2">
    <source>
        <dbReference type="ARBA" id="ARBA00022598"/>
    </source>
</evidence>
<evidence type="ECO:0000256" key="7">
    <source>
        <dbReference type="ARBA" id="ARBA00022842"/>
    </source>
</evidence>
<feature type="binding site" evidence="9">
    <location>
        <begin position="54"/>
        <end position="59"/>
    </location>
    <ligand>
        <name>ATP</name>
        <dbReference type="ChEBI" id="CHEBI:30616"/>
    </ligand>
</feature>
<feature type="binding site" evidence="9">
    <location>
        <position position="158"/>
    </location>
    <ligand>
        <name>Mg(2+)</name>
        <dbReference type="ChEBI" id="CHEBI:18420"/>
    </ligand>
</feature>
<evidence type="ECO:0000256" key="5">
    <source>
        <dbReference type="ARBA" id="ARBA00022756"/>
    </source>
</evidence>
<keyword evidence="4 9" id="KW-0547">Nucleotide-binding</keyword>
<evidence type="ECO:0000256" key="9">
    <source>
        <dbReference type="HAMAP-Rule" id="MF_00336"/>
    </source>
</evidence>
<dbReference type="GO" id="GO:0009102">
    <property type="term" value="P:biotin biosynthetic process"/>
    <property type="evidence" value="ECO:0007669"/>
    <property type="project" value="UniProtKB-UniRule"/>
</dbReference>
<feature type="binding site" evidence="9">
    <location>
        <position position="97"/>
    </location>
    <ligand>
        <name>ATP</name>
        <dbReference type="ChEBI" id="CHEBI:30616"/>
    </ligand>
</feature>
<keyword evidence="2 9" id="KW-0436">Ligase</keyword>
<dbReference type="GO" id="GO:0005829">
    <property type="term" value="C:cytosol"/>
    <property type="evidence" value="ECO:0007669"/>
    <property type="project" value="TreeGrafter"/>
</dbReference>
<dbReference type="GO" id="GO:0005524">
    <property type="term" value="F:ATP binding"/>
    <property type="evidence" value="ECO:0007669"/>
    <property type="project" value="UniProtKB-UniRule"/>
</dbReference>
<reference evidence="10" key="1">
    <citation type="journal article" date="2020" name="mSystems">
        <title>Genome- and Community-Level Interaction Insights into Carbon Utilization and Element Cycling Functions of Hydrothermarchaeota in Hydrothermal Sediment.</title>
        <authorList>
            <person name="Zhou Z."/>
            <person name="Liu Y."/>
            <person name="Xu W."/>
            <person name="Pan J."/>
            <person name="Luo Z.H."/>
            <person name="Li M."/>
        </authorList>
    </citation>
    <scope>NUCLEOTIDE SEQUENCE [LARGE SCALE GENOMIC DNA]</scope>
    <source>
        <strain evidence="10">SpSt-339</strain>
    </source>
</reference>
<comment type="similarity">
    <text evidence="9">Belongs to the dethiobiotin synthetase family.</text>
</comment>
<evidence type="ECO:0000256" key="6">
    <source>
        <dbReference type="ARBA" id="ARBA00022840"/>
    </source>
</evidence>
<dbReference type="CDD" id="cd03109">
    <property type="entry name" value="DTBS"/>
    <property type="match status" value="1"/>
</dbReference>
<proteinExistence type="inferred from homology"/>
<feature type="binding site" evidence="9">
    <location>
        <position position="58"/>
    </location>
    <ligand>
        <name>Mg(2+)</name>
        <dbReference type="ChEBI" id="CHEBI:18420"/>
    </ligand>
</feature>
<dbReference type="SUPFAM" id="SSF52540">
    <property type="entry name" value="P-loop containing nucleoside triphosphate hydrolases"/>
    <property type="match status" value="1"/>
</dbReference>